<keyword evidence="1 2" id="KW-0694">RNA-binding</keyword>
<feature type="domain" description="RRM" evidence="3">
    <location>
        <begin position="715"/>
        <end position="789"/>
    </location>
</feature>
<reference evidence="4" key="1">
    <citation type="submission" date="2025-08" db="UniProtKB">
        <authorList>
            <consortium name="Ensembl"/>
        </authorList>
    </citation>
    <scope>IDENTIFICATION</scope>
</reference>
<keyword evidence="5" id="KW-1185">Reference proteome</keyword>
<proteinExistence type="predicted"/>
<dbReference type="Pfam" id="PF24905">
    <property type="entry name" value="TTC3_9th"/>
    <property type="match status" value="1"/>
</dbReference>
<sequence length="926" mass="104106">MELGKNVGIENKTELFIQTSHLLSYSEKVEHTVITDLAAEVNCSGFGQACSINVSELQLSEGSLPYLASSLDADLEMCNEERATVCCACGCKREKEAGMPGGACNDMHFIYRAGDDYRQGDLSEDSQLEYVSGDEQEYYERNSSSEFCKPMKTVGIKASQLLDTVHEVPGSGARKEHDLVNMLEGCSTCKYCIGAAVSDLPQELQDCLSLPVCKDLSCDCEEEQTEYHSVLSENTLESRTCGSRERSYPNVSVNDILENEEVKDSSSVVGTQLTRMAINEKTVEKKDIRVQSIAVKQEGFPAVATQLCRSAGETNPHRCDESITCAVGTSCVRCAWQGAETQCPVLEINARENPSFDLEVVDIPSGNVRYLNPELERCANLESATSDCKVTINQTVDASSDFRACFTTSRATSAQACLVSRAVNTGITMMNKSRPVEWRREICADVACNTDWSWVSDSREETWPQFADVLGKHLEGNTATAETSQIQVTSFKNSYFHVYSFPLPPCCLECLPLYLEKQSVKDSIYCRKLLWRAIQAELQVLNMHYQMCCHHCYEINKLMLEEEKGFDRCIKNGFAGTELNASLLLVLEELKKSYETMKKKIEMGVPLNALPSLSVETRLFTLFSSYVPGKVIFNFFFVLFFQKLNTDSYWLPWIEFRHADFFFFFNCQECRKNEEINEYWFDAKENLPATDFSATFDEKQEEKQDTDSLRGDEVFFVLVGGLSSSVSEGDLRSYFQKYQVNNILIYMDSADYRYAFLCFNDANKAKLAVEEMNGKEIKGKTVSVELVKNASGNRASVFQSLLTKFWYEIQSINTQNSGQDKTFPLSLAGVNQKVKNSMQKTSALYFSDSLDTFIPPNTLNLSSFTKLMKKLQEIHPETSREKIIDALLQVRTNNKGILSGLSINSIVKRTSLILRKSMSKSGGKKE</sequence>
<dbReference type="PANTHER" id="PTHR45880">
    <property type="entry name" value="RNA-BINDING MOTIF PROTEIN, X-LINKED 2"/>
    <property type="match status" value="1"/>
</dbReference>
<dbReference type="PROSITE" id="PS50102">
    <property type="entry name" value="RRM"/>
    <property type="match status" value="1"/>
</dbReference>
<dbReference type="GO" id="GO:0071013">
    <property type="term" value="C:catalytic step 2 spliceosome"/>
    <property type="evidence" value="ECO:0007669"/>
    <property type="project" value="TreeGrafter"/>
</dbReference>
<dbReference type="PANTHER" id="PTHR45880:SF2">
    <property type="entry name" value="GLYCINE-RICH RNA-BINDING PROTEIN 4, MITOCHONDRIAL ISOFORM X1"/>
    <property type="match status" value="1"/>
</dbReference>
<reference evidence="4" key="2">
    <citation type="submission" date="2025-09" db="UniProtKB">
        <authorList>
            <consortium name="Ensembl"/>
        </authorList>
    </citation>
    <scope>IDENTIFICATION</scope>
</reference>
<dbReference type="Ensembl" id="ENSNPET00000013224.1">
    <property type="protein sequence ID" value="ENSNPEP00000012904.1"/>
    <property type="gene ID" value="ENSNPEG00000009628.1"/>
</dbReference>
<evidence type="ECO:0000256" key="2">
    <source>
        <dbReference type="PROSITE-ProRule" id="PRU00176"/>
    </source>
</evidence>
<dbReference type="InterPro" id="IPR051847">
    <property type="entry name" value="RNA_proc/Spliceosome_comp"/>
</dbReference>
<organism evidence="4 5">
    <name type="scientific">Nothoprocta perdicaria</name>
    <name type="common">Chilean tinamou</name>
    <name type="synonym">Crypturus perdicarius</name>
    <dbReference type="NCBI Taxonomy" id="30464"/>
    <lineage>
        <taxon>Eukaryota</taxon>
        <taxon>Metazoa</taxon>
        <taxon>Chordata</taxon>
        <taxon>Craniata</taxon>
        <taxon>Vertebrata</taxon>
        <taxon>Euteleostomi</taxon>
        <taxon>Archelosauria</taxon>
        <taxon>Archosauria</taxon>
        <taxon>Dinosauria</taxon>
        <taxon>Saurischia</taxon>
        <taxon>Theropoda</taxon>
        <taxon>Coelurosauria</taxon>
        <taxon>Aves</taxon>
        <taxon>Palaeognathae</taxon>
        <taxon>Tinamiformes</taxon>
        <taxon>Tinamidae</taxon>
        <taxon>Nothoprocta</taxon>
    </lineage>
</organism>
<dbReference type="InterPro" id="IPR000504">
    <property type="entry name" value="RRM_dom"/>
</dbReference>
<evidence type="ECO:0000313" key="5">
    <source>
        <dbReference type="Proteomes" id="UP000694420"/>
    </source>
</evidence>
<dbReference type="Pfam" id="PF00076">
    <property type="entry name" value="RRM_1"/>
    <property type="match status" value="1"/>
</dbReference>
<dbReference type="Gene3D" id="3.30.70.330">
    <property type="match status" value="1"/>
</dbReference>
<dbReference type="GO" id="GO:0003723">
    <property type="term" value="F:RNA binding"/>
    <property type="evidence" value="ECO:0007669"/>
    <property type="project" value="UniProtKB-UniRule"/>
</dbReference>
<gene>
    <name evidence="4" type="primary">RBM44</name>
</gene>
<protein>
    <submittedName>
        <fullName evidence="4">RNA binding motif protein 44</fullName>
    </submittedName>
</protein>
<evidence type="ECO:0000313" key="4">
    <source>
        <dbReference type="Ensembl" id="ENSNPEP00000012904.1"/>
    </source>
</evidence>
<dbReference type="GO" id="GO:0005686">
    <property type="term" value="C:U2 snRNP"/>
    <property type="evidence" value="ECO:0007669"/>
    <property type="project" value="TreeGrafter"/>
</dbReference>
<dbReference type="SMART" id="SM00360">
    <property type="entry name" value="RRM"/>
    <property type="match status" value="1"/>
</dbReference>
<dbReference type="SUPFAM" id="SSF54928">
    <property type="entry name" value="RNA-binding domain, RBD"/>
    <property type="match status" value="1"/>
</dbReference>
<dbReference type="InterPro" id="IPR056870">
    <property type="entry name" value="TTC3/DZIP3/RBM44-like_helical"/>
</dbReference>
<accession>A0A8C7EDZ6</accession>
<evidence type="ECO:0000259" key="3">
    <source>
        <dbReference type="PROSITE" id="PS50102"/>
    </source>
</evidence>
<dbReference type="GO" id="GO:0000398">
    <property type="term" value="P:mRNA splicing, via spliceosome"/>
    <property type="evidence" value="ECO:0007669"/>
    <property type="project" value="TreeGrafter"/>
</dbReference>
<evidence type="ECO:0000256" key="1">
    <source>
        <dbReference type="ARBA" id="ARBA00022884"/>
    </source>
</evidence>
<dbReference type="InterPro" id="IPR035979">
    <property type="entry name" value="RBD_domain_sf"/>
</dbReference>
<dbReference type="AlphaFoldDB" id="A0A8C7EDZ6"/>
<dbReference type="InterPro" id="IPR012677">
    <property type="entry name" value="Nucleotide-bd_a/b_plait_sf"/>
</dbReference>
<dbReference type="GO" id="GO:0071011">
    <property type="term" value="C:precatalytic spliceosome"/>
    <property type="evidence" value="ECO:0007669"/>
    <property type="project" value="TreeGrafter"/>
</dbReference>
<name>A0A8C7EDZ6_NOTPE</name>
<dbReference type="Proteomes" id="UP000694420">
    <property type="component" value="Unplaced"/>
</dbReference>